<dbReference type="Proteomes" id="UP000230886">
    <property type="component" value="Unassembled WGS sequence"/>
</dbReference>
<dbReference type="NCBIfam" id="TIGR01547">
    <property type="entry name" value="phage_term_2"/>
    <property type="match status" value="1"/>
</dbReference>
<accession>A0A2A5JE39</accession>
<proteinExistence type="predicted"/>
<evidence type="ECO:0000313" key="1">
    <source>
        <dbReference type="EMBL" id="PCK27848.1"/>
    </source>
</evidence>
<dbReference type="RefSeq" id="WP_099697393.1">
    <property type="nucleotide sequence ID" value="NZ_NOVD01000004.1"/>
</dbReference>
<organism evidence="1 2">
    <name type="scientific">Rhodococcus qingshengii</name>
    <dbReference type="NCBI Taxonomy" id="334542"/>
    <lineage>
        <taxon>Bacteria</taxon>
        <taxon>Bacillati</taxon>
        <taxon>Actinomycetota</taxon>
        <taxon>Actinomycetes</taxon>
        <taxon>Mycobacteriales</taxon>
        <taxon>Nocardiaceae</taxon>
        <taxon>Rhodococcus</taxon>
        <taxon>Rhodococcus erythropolis group</taxon>
    </lineage>
</organism>
<dbReference type="InterPro" id="IPR006437">
    <property type="entry name" value="Phage_terminase_lsu"/>
</dbReference>
<comment type="caution">
    <text evidence="1">The sequence shown here is derived from an EMBL/GenBank/DDBJ whole genome shotgun (WGS) entry which is preliminary data.</text>
</comment>
<dbReference type="Gene3D" id="3.40.50.300">
    <property type="entry name" value="P-loop containing nucleotide triphosphate hydrolases"/>
    <property type="match status" value="1"/>
</dbReference>
<dbReference type="InterPro" id="IPR027417">
    <property type="entry name" value="P-loop_NTPase"/>
</dbReference>
<reference evidence="1 2" key="1">
    <citation type="submission" date="2017-07" db="EMBL/GenBank/DDBJ databases">
        <title>Draft sequence of Rhodococcus enclensis 23b-28.</title>
        <authorList>
            <person name="Besaury L."/>
            <person name="Sancelme M."/>
            <person name="Amato P."/>
            <person name="Lallement A."/>
            <person name="Delort A.-M."/>
        </authorList>
    </citation>
    <scope>NUCLEOTIDE SEQUENCE [LARGE SCALE GENOMIC DNA]</scope>
    <source>
        <strain evidence="1 2">23b-28</strain>
    </source>
</reference>
<dbReference type="Gene3D" id="3.30.420.280">
    <property type="match status" value="1"/>
</dbReference>
<gene>
    <name evidence="1" type="ORF">CHR55_10210</name>
</gene>
<dbReference type="Pfam" id="PF03237">
    <property type="entry name" value="Terminase_6N"/>
    <property type="match status" value="1"/>
</dbReference>
<sequence length="431" mass="48331">MAINPLTGKSKLAVQHSTATINVYEGSVRSGKTIATLIDWIRYCRTAPAGNLLMTGRTERTIINNLVLPIQEMLGKSRVTINRGNGTVNICGREVILVGANNEQARTKIQGLTLAGAYVDEASTLPESYWNMLTTRLSVDGARMWATCNPEGPRHWFKLQWLDKAKLWVKHDSTIADRNDDFRNLDEDDPLRPIDLHRFSFTLEDNRPNLNPKYYANVMSMYSGLWYQRMILGLWTMAEGIVYDKFDMNHNVVDTLPPMEFIVGIGIDYGDTNPTRGIVLGVGTDQKLYAMAEWDPGAGTAGDRSRSLRKFLAQYPDPGYIVVDPAAKGFRFQLTRDKFTNVLKANNTVNAGINTVGALFGTRQLLIHRSCTKLLDEIVGFVWDAKASEKGEDAVVKLDDHSVDGLRYIVHTLRQMWQPYVPTISLEEVAA</sequence>
<dbReference type="EMBL" id="NOVD01000004">
    <property type="protein sequence ID" value="PCK27848.1"/>
    <property type="molecule type" value="Genomic_DNA"/>
</dbReference>
<dbReference type="AlphaFoldDB" id="A0A2A5JE39"/>
<name>A0A2A5JE39_RHOSG</name>
<protein>
    <submittedName>
        <fullName evidence="1">Uncharacterized protein</fullName>
    </submittedName>
</protein>
<evidence type="ECO:0000313" key="2">
    <source>
        <dbReference type="Proteomes" id="UP000230886"/>
    </source>
</evidence>